<comment type="caution">
    <text evidence="2">The sequence shown here is derived from an EMBL/GenBank/DDBJ whole genome shotgun (WGS) entry which is preliminary data.</text>
</comment>
<dbReference type="InterPro" id="IPR010730">
    <property type="entry name" value="HET"/>
</dbReference>
<dbReference type="InterPro" id="IPR036026">
    <property type="entry name" value="Seven-hairpin_glycosidases"/>
</dbReference>
<dbReference type="InterPro" id="IPR012341">
    <property type="entry name" value="6hp_glycosidase-like_sf"/>
</dbReference>
<gene>
    <name evidence="2" type="ORF">FSARC_7280</name>
</gene>
<dbReference type="GO" id="GO:0016020">
    <property type="term" value="C:membrane"/>
    <property type="evidence" value="ECO:0007669"/>
    <property type="project" value="InterPro"/>
</dbReference>
<protein>
    <recommendedName>
        <fullName evidence="1">Heterokaryon incompatibility domain-containing protein</fullName>
    </recommendedName>
</protein>
<keyword evidence="3" id="KW-1185">Reference proteome</keyword>
<dbReference type="PANTHER" id="PTHR33112">
    <property type="entry name" value="DOMAIN PROTEIN, PUTATIVE-RELATED"/>
    <property type="match status" value="1"/>
</dbReference>
<dbReference type="Pfam" id="PF06985">
    <property type="entry name" value="HET"/>
    <property type="match status" value="1"/>
</dbReference>
<dbReference type="SUPFAM" id="SSF48225">
    <property type="entry name" value="Seven-hairpin glycosidases"/>
    <property type="match status" value="1"/>
</dbReference>
<feature type="domain" description="Heterokaryon incompatibility" evidence="1">
    <location>
        <begin position="126"/>
        <end position="283"/>
    </location>
</feature>
<organism evidence="2 3">
    <name type="scientific">Fusarium sarcochroum</name>
    <dbReference type="NCBI Taxonomy" id="1208366"/>
    <lineage>
        <taxon>Eukaryota</taxon>
        <taxon>Fungi</taxon>
        <taxon>Dikarya</taxon>
        <taxon>Ascomycota</taxon>
        <taxon>Pezizomycotina</taxon>
        <taxon>Sordariomycetes</taxon>
        <taxon>Hypocreomycetidae</taxon>
        <taxon>Hypocreales</taxon>
        <taxon>Nectriaceae</taxon>
        <taxon>Fusarium</taxon>
        <taxon>Fusarium lateritium species complex</taxon>
    </lineage>
</organism>
<dbReference type="Proteomes" id="UP000622797">
    <property type="component" value="Unassembled WGS sequence"/>
</dbReference>
<dbReference type="GO" id="GO:0005975">
    <property type="term" value="P:carbohydrate metabolic process"/>
    <property type="evidence" value="ECO:0007669"/>
    <property type="project" value="InterPro"/>
</dbReference>
<evidence type="ECO:0000313" key="2">
    <source>
        <dbReference type="EMBL" id="KAF4964852.1"/>
    </source>
</evidence>
<dbReference type="AlphaFoldDB" id="A0A8H4TVM8"/>
<evidence type="ECO:0000313" key="3">
    <source>
        <dbReference type="Proteomes" id="UP000622797"/>
    </source>
</evidence>
<dbReference type="GO" id="GO:0004571">
    <property type="term" value="F:mannosyl-oligosaccharide 1,2-alpha-mannosidase activity"/>
    <property type="evidence" value="ECO:0007669"/>
    <property type="project" value="InterPro"/>
</dbReference>
<reference evidence="2" key="2">
    <citation type="submission" date="2020-05" db="EMBL/GenBank/DDBJ databases">
        <authorList>
            <person name="Kim H.-S."/>
            <person name="Proctor R.H."/>
            <person name="Brown D.W."/>
        </authorList>
    </citation>
    <scope>NUCLEOTIDE SEQUENCE</scope>
    <source>
        <strain evidence="2">NRRL 20472</strain>
    </source>
</reference>
<accession>A0A8H4TVM8</accession>
<dbReference type="GO" id="GO:0005509">
    <property type="term" value="F:calcium ion binding"/>
    <property type="evidence" value="ECO:0007669"/>
    <property type="project" value="InterPro"/>
</dbReference>
<sequence length="640" mass="73305">MCTSKVIPCIDVVPPPPFQQRPRRSAKWEFNLRDQIINLDAPLPSEPEDHSDIIKRFNSRDLDSELVELTTKVIQPWMDKCQQNHPKCNETPWHSSPNYPKRLIFVGNKKDHSIKLIETGAECPPYLILSYCWGTSNNCAKTTRSNYESRKKMIYLSELSRTIRDAIKLTRTMEEEYLWIDALCIEQADDGHTGDWEIEAPKVGDYYANAKCLISAMSASESNEGFLTERMAWRYPQRYSLITHSETICNSGRICYWLVGPEQDLELECSREPLAKRGWCLQEKFLCPRRLHWTKNGLFWECNTLMTSESEALSSSNPIIHGVRPEMEVIRTDDRSTALGLGWGSLISDYSGRKLTVESDRFPAIHGLATRLAQYYEDVYYAGVFGSKLAYTLMYTYEPGARKVSFFPSWSWAAARGAVSWRDYYDSRGIVSRVELVSFPPSSLMTDFTKFSSRELRIKVPLIKIFTNGTYKTDSLGWDSEPPVQVEISETADHWVPLDLASTASFWVEFDHGSDAEPKQDEPMPILLAAVLLLGQETSLNGIILKKTTEGGNEAYTREGVFRIDRVDRNIRTLDDNIDKNTMADGTRPTELAVMGFFVLEWYRLSDLTGDPQYGELVTRAEEYWLTPLPRSGQVEYLQR</sequence>
<reference evidence="2" key="1">
    <citation type="journal article" date="2020" name="BMC Genomics">
        <title>Correction to: Identification and distribution of gene clusters required for synthesis of sphingolipid metabolism inhibitors in diverse species of the filamentous fungus Fusarium.</title>
        <authorList>
            <person name="Kim H.S."/>
            <person name="Lohmar J.M."/>
            <person name="Busman M."/>
            <person name="Brown D.W."/>
            <person name="Naumann T.A."/>
            <person name="Divon H.H."/>
            <person name="Lysoe E."/>
            <person name="Uhlig S."/>
            <person name="Proctor R.H."/>
        </authorList>
    </citation>
    <scope>NUCLEOTIDE SEQUENCE</scope>
    <source>
        <strain evidence="2">NRRL 20472</strain>
    </source>
</reference>
<dbReference type="EMBL" id="JABEXW010000386">
    <property type="protein sequence ID" value="KAF4964852.1"/>
    <property type="molecule type" value="Genomic_DNA"/>
</dbReference>
<dbReference type="PANTHER" id="PTHR33112:SF16">
    <property type="entry name" value="HETEROKARYON INCOMPATIBILITY DOMAIN-CONTAINING PROTEIN"/>
    <property type="match status" value="1"/>
</dbReference>
<name>A0A8H4TVM8_9HYPO</name>
<dbReference type="Gene3D" id="1.50.10.10">
    <property type="match status" value="1"/>
</dbReference>
<proteinExistence type="predicted"/>
<evidence type="ECO:0000259" key="1">
    <source>
        <dbReference type="Pfam" id="PF06985"/>
    </source>
</evidence>
<dbReference type="OrthoDB" id="3486565at2759"/>